<evidence type="ECO:0000256" key="3">
    <source>
        <dbReference type="SAM" id="SignalP"/>
    </source>
</evidence>
<dbReference type="VEuPathDB" id="FungiDB:SeMB42_g04233"/>
<feature type="chain" id="PRO_5021296122" evidence="3">
    <location>
        <begin position="19"/>
        <end position="735"/>
    </location>
</feature>
<organism evidence="4 5">
    <name type="scientific">Synchytrium endobioticum</name>
    <dbReference type="NCBI Taxonomy" id="286115"/>
    <lineage>
        <taxon>Eukaryota</taxon>
        <taxon>Fungi</taxon>
        <taxon>Fungi incertae sedis</taxon>
        <taxon>Chytridiomycota</taxon>
        <taxon>Chytridiomycota incertae sedis</taxon>
        <taxon>Chytridiomycetes</taxon>
        <taxon>Synchytriales</taxon>
        <taxon>Synchytriaceae</taxon>
        <taxon>Synchytrium</taxon>
    </lineage>
</organism>
<sequence length="735" mass="84175">MLSKIIVAVLAASATVIAAPALTHVENTLGVNMETDIDINQTYSVTEVPYHSGKESYGDENYDQGYANNDSTYGAEQYSQEHGYKETGDYVYGAQEYDQGYGHEGQGGYDEGYEIDHDTIYAKEILCPAVYKVIYMTVPVKCDCKTETRYGKPTDVDVKNVQFEKEYKKMVALTSMSMHSILIILLLLHQAVADPVDDTDEHLKNLSEVLMRARWDDYEENPLPGALVVRLSTKWNDPMRQELSGEWTDIINLVIEDICHEGIQLTTEHLEEPTNDMSLNRLELGYEAALFVLHVLPSSPPVDTYKTTFDRLHRLEYQYKERLKEKLCEALTVTLDTDCMPEMSCYDPFANYIPIAGERERAADKLMELKRLGELVVSSIFRASFLLDPYCWEKRLRDFALLDIGNEEMLYASNYHALAGQKLDIIIDQVSRFLKKTGTPAPSGGWEEGEIQRLRERLGQMEEVRKAYHKRALEYKVHLEQRVKTIEYYRKQWERDIADMGYSVDAVPELLRDMYNGYLNEFATVFMQLPFPENLSSECLELAASVVRGYPQYLKLLSLARDNPEELKKEDINLEYLKRVEIQMKNQDDYGKRVLALYNDCHALASWQLELVILALSPCVEMCMLGSDEAKCDIMRERLRQLEHRRNEYQQECPTHLQNWVLPGDTAVDYGNHQVNPLEHSVGAHRGGHYAVLPDSSRVVDTILRLGGTNYEGSSSSMRLPHGSNSPERHGWDSS</sequence>
<evidence type="ECO:0000313" key="4">
    <source>
        <dbReference type="EMBL" id="TPX40574.1"/>
    </source>
</evidence>
<proteinExistence type="predicted"/>
<evidence type="ECO:0000313" key="5">
    <source>
        <dbReference type="Proteomes" id="UP000320475"/>
    </source>
</evidence>
<reference evidence="4 5" key="1">
    <citation type="journal article" date="2019" name="Sci. Rep.">
        <title>Comparative genomics of chytrid fungi reveal insights into the obligate biotrophic and pathogenic lifestyle of Synchytrium endobioticum.</title>
        <authorList>
            <person name="van de Vossenberg B.T.L.H."/>
            <person name="Warris S."/>
            <person name="Nguyen H.D.T."/>
            <person name="van Gent-Pelzer M.P.E."/>
            <person name="Joly D.L."/>
            <person name="van de Geest H.C."/>
            <person name="Bonants P.J.M."/>
            <person name="Smith D.S."/>
            <person name="Levesque C.A."/>
            <person name="van der Lee T.A.J."/>
        </authorList>
    </citation>
    <scope>NUCLEOTIDE SEQUENCE [LARGE SCALE GENOMIC DNA]</scope>
    <source>
        <strain evidence="4 5">LEV6574</strain>
    </source>
</reference>
<dbReference type="Proteomes" id="UP000320475">
    <property type="component" value="Unassembled WGS sequence"/>
</dbReference>
<evidence type="ECO:0000256" key="1">
    <source>
        <dbReference type="SAM" id="Coils"/>
    </source>
</evidence>
<dbReference type="VEuPathDB" id="FungiDB:SeMB42_g02844"/>
<accession>A0A507CN73</accession>
<dbReference type="EMBL" id="QEAM01000379">
    <property type="protein sequence ID" value="TPX40574.1"/>
    <property type="molecule type" value="Genomic_DNA"/>
</dbReference>
<feature type="coiled-coil region" evidence="1">
    <location>
        <begin position="632"/>
        <end position="659"/>
    </location>
</feature>
<gene>
    <name evidence="4" type="ORF">SeLEV6574_g06543</name>
</gene>
<dbReference type="AlphaFoldDB" id="A0A507CN73"/>
<evidence type="ECO:0000256" key="2">
    <source>
        <dbReference type="SAM" id="MobiDB-lite"/>
    </source>
</evidence>
<feature type="signal peptide" evidence="3">
    <location>
        <begin position="1"/>
        <end position="18"/>
    </location>
</feature>
<comment type="caution">
    <text evidence="4">The sequence shown here is derived from an EMBL/GenBank/DDBJ whole genome shotgun (WGS) entry which is preliminary data.</text>
</comment>
<feature type="compositionally biased region" description="Polar residues" evidence="2">
    <location>
        <begin position="711"/>
        <end position="726"/>
    </location>
</feature>
<keyword evidence="1" id="KW-0175">Coiled coil</keyword>
<name>A0A507CN73_9FUNG</name>
<protein>
    <submittedName>
        <fullName evidence="4">Uncharacterized protein</fullName>
    </submittedName>
</protein>
<keyword evidence="3" id="KW-0732">Signal</keyword>
<feature type="region of interest" description="Disordered" evidence="2">
    <location>
        <begin position="711"/>
        <end position="735"/>
    </location>
</feature>